<dbReference type="InterPro" id="IPR011517">
    <property type="entry name" value="RNA_pol_sigma70_ECF-like"/>
</dbReference>
<comment type="caution">
    <text evidence="5">The sequence shown here is derived from an EMBL/GenBank/DDBJ whole genome shotgun (WGS) entry which is preliminary data.</text>
</comment>
<keyword evidence="3" id="KW-0804">Transcription</keyword>
<dbReference type="Gene3D" id="1.10.10.10">
    <property type="entry name" value="Winged helix-like DNA-binding domain superfamily/Winged helix DNA-binding domain"/>
    <property type="match status" value="1"/>
</dbReference>
<evidence type="ECO:0000313" key="6">
    <source>
        <dbReference type="Proteomes" id="UP000598633"/>
    </source>
</evidence>
<dbReference type="InterPro" id="IPR053812">
    <property type="entry name" value="HTH_Sigma70_ECF-like"/>
</dbReference>
<evidence type="ECO:0000256" key="3">
    <source>
        <dbReference type="ARBA" id="ARBA00023163"/>
    </source>
</evidence>
<sequence>MSGLSGAGEVDRATAEDLFPVVYDELRRLAKGYMFRETPGHTLQPTALVHEAYLKLVDQTRANWKGKTHFFAVGARVMRRLLVDHARERGAQKRGAGWQSVTLSGALDPLGVEVLDREQILDLNAALEQLAEIDEREAKVVTLRFFGGLTVEQVAEVIGVSKRTVENDWRHAQAWLRLRLSETESS</sequence>
<dbReference type="PANTHER" id="PTHR43133:SF39">
    <property type="entry name" value="SIMILAR TO RNA POLYMERASE SIGMA-E FACTOR"/>
    <property type="match status" value="1"/>
</dbReference>
<feature type="domain" description="RNA polymerase sigma-70 ECF-like HTH" evidence="4">
    <location>
        <begin position="11"/>
        <end position="180"/>
    </location>
</feature>
<gene>
    <name evidence="5" type="ORF">IFJ97_05510</name>
</gene>
<dbReference type="SUPFAM" id="SSF88659">
    <property type="entry name" value="Sigma3 and sigma4 domains of RNA polymerase sigma factors"/>
    <property type="match status" value="1"/>
</dbReference>
<dbReference type="InterPro" id="IPR036388">
    <property type="entry name" value="WH-like_DNA-bd_sf"/>
</dbReference>
<dbReference type="Proteomes" id="UP000598633">
    <property type="component" value="Unassembled WGS sequence"/>
</dbReference>
<name>A0A8J7C5H4_9BACT</name>
<dbReference type="GO" id="GO:0016987">
    <property type="term" value="F:sigma factor activity"/>
    <property type="evidence" value="ECO:0007669"/>
    <property type="project" value="UniProtKB-KW"/>
</dbReference>
<protein>
    <submittedName>
        <fullName evidence="5">Sigma-70 family RNA polymerase sigma factor</fullName>
    </submittedName>
</protein>
<dbReference type="InterPro" id="IPR039425">
    <property type="entry name" value="RNA_pol_sigma-70-like"/>
</dbReference>
<dbReference type="GO" id="GO:0006352">
    <property type="term" value="P:DNA-templated transcription initiation"/>
    <property type="evidence" value="ECO:0007669"/>
    <property type="project" value="InterPro"/>
</dbReference>
<dbReference type="Pfam" id="PF07638">
    <property type="entry name" value="Sigma70_ECF"/>
    <property type="match status" value="1"/>
</dbReference>
<reference evidence="5 6" key="1">
    <citation type="submission" date="2020-08" db="EMBL/GenBank/DDBJ databases">
        <title>Acidobacteriota in marine sediments use diverse sulfur dissimilation pathways.</title>
        <authorList>
            <person name="Wasmund K."/>
        </authorList>
    </citation>
    <scope>NUCLEOTIDE SEQUENCE [LARGE SCALE GENOMIC DNA]</scope>
    <source>
        <strain evidence="5">MAG AM3-A</strain>
    </source>
</reference>
<evidence type="ECO:0000256" key="2">
    <source>
        <dbReference type="ARBA" id="ARBA00023082"/>
    </source>
</evidence>
<dbReference type="EMBL" id="JACXWA010000090">
    <property type="protein sequence ID" value="MBD3870801.1"/>
    <property type="molecule type" value="Genomic_DNA"/>
</dbReference>
<dbReference type="CDD" id="cd06171">
    <property type="entry name" value="Sigma70_r4"/>
    <property type="match status" value="1"/>
</dbReference>
<proteinExistence type="predicted"/>
<dbReference type="InterPro" id="IPR014284">
    <property type="entry name" value="RNA_pol_sigma-70_dom"/>
</dbReference>
<accession>A0A8J7C5H4</accession>
<evidence type="ECO:0000313" key="5">
    <source>
        <dbReference type="EMBL" id="MBD3870801.1"/>
    </source>
</evidence>
<organism evidence="5 6">
    <name type="scientific">Candidatus Sulfomarinibacter kjeldsenii</name>
    <dbReference type="NCBI Taxonomy" id="2885994"/>
    <lineage>
        <taxon>Bacteria</taxon>
        <taxon>Pseudomonadati</taxon>
        <taxon>Acidobacteriota</taxon>
        <taxon>Thermoanaerobaculia</taxon>
        <taxon>Thermoanaerobaculales</taxon>
        <taxon>Candidatus Sulfomarinibacteraceae</taxon>
        <taxon>Candidatus Sulfomarinibacter</taxon>
    </lineage>
</organism>
<evidence type="ECO:0000256" key="1">
    <source>
        <dbReference type="ARBA" id="ARBA00023015"/>
    </source>
</evidence>
<dbReference type="NCBIfam" id="TIGR02937">
    <property type="entry name" value="sigma70-ECF"/>
    <property type="match status" value="1"/>
</dbReference>
<dbReference type="InterPro" id="IPR013324">
    <property type="entry name" value="RNA_pol_sigma_r3/r4-like"/>
</dbReference>
<keyword evidence="2" id="KW-0731">Sigma factor</keyword>
<dbReference type="NCBIfam" id="TIGR02999">
    <property type="entry name" value="Sig-70_X6"/>
    <property type="match status" value="1"/>
</dbReference>
<dbReference type="PANTHER" id="PTHR43133">
    <property type="entry name" value="RNA POLYMERASE ECF-TYPE SIGMA FACTO"/>
    <property type="match status" value="1"/>
</dbReference>
<keyword evidence="1" id="KW-0805">Transcription regulation</keyword>
<evidence type="ECO:0000259" key="4">
    <source>
        <dbReference type="Pfam" id="PF07638"/>
    </source>
</evidence>
<dbReference type="AlphaFoldDB" id="A0A8J7C5H4"/>